<protein>
    <submittedName>
        <fullName evidence="1">Uncharacterized protein</fullName>
    </submittedName>
</protein>
<accession>A0A0J9ELC0</accession>
<proteinExistence type="predicted"/>
<dbReference type="EMBL" id="GG749412">
    <property type="protein sequence ID" value="KMW66907.1"/>
    <property type="molecule type" value="Genomic_DNA"/>
</dbReference>
<sequence length="117" mass="13624">MVIFSVYIPNDHSQGQLPRKWLWERLEHMENAIEAYRARCQSPSLEVIVKHSLPNCSQWTEQRQNLQERIGLGVNNLPRLLGNKPEGSPDDWKPDMVMIKAAIQFARETGRLDESRE</sequence>
<name>A0A0J9ELC0_AJEDA</name>
<reference evidence="1" key="1">
    <citation type="submission" date="2010-03" db="EMBL/GenBank/DDBJ databases">
        <title>Annotation of Blastomyces dermatitidis strain ATCC 18188.</title>
        <authorList>
            <consortium name="The Broad Institute Genome Sequencing Platform"/>
            <consortium name="Broad Institute Genome Sequencing Center for Infectious Disease."/>
            <person name="Cuomo C."/>
            <person name="Klein B."/>
            <person name="Sullivan T."/>
            <person name="Heitman J."/>
            <person name="Young S."/>
            <person name="Zeng Q."/>
            <person name="Gargeya S."/>
            <person name="Alvarado L."/>
            <person name="Berlin A.M."/>
            <person name="Chapman S.B."/>
            <person name="Chen Z."/>
            <person name="Freedman E."/>
            <person name="Gellesch M."/>
            <person name="Goldberg J."/>
            <person name="Griggs A."/>
            <person name="Gujja S."/>
            <person name="Heilman E."/>
            <person name="Heiman D."/>
            <person name="Howarth C."/>
            <person name="Mehta T."/>
            <person name="Neiman D."/>
            <person name="Pearson M."/>
            <person name="Roberts A."/>
            <person name="Saif S."/>
            <person name="Shea T."/>
            <person name="Shenoy N."/>
            <person name="Sisk P."/>
            <person name="Stolte C."/>
            <person name="Sykes S."/>
            <person name="White J."/>
            <person name="Yandava C."/>
            <person name="Haas B."/>
            <person name="Nusbaum C."/>
            <person name="Birren B."/>
        </authorList>
    </citation>
    <scope>NUCLEOTIDE SEQUENCE</scope>
    <source>
        <strain evidence="1">ATCC 18188</strain>
    </source>
</reference>
<dbReference type="Proteomes" id="UP000007802">
    <property type="component" value="Unassembled WGS sequence"/>
</dbReference>
<evidence type="ECO:0000313" key="1">
    <source>
        <dbReference type="EMBL" id="KMW66907.1"/>
    </source>
</evidence>
<organism evidence="1">
    <name type="scientific">Ajellomyces dermatitidis (strain ATCC 18188 / CBS 674.68)</name>
    <name type="common">Blastomyces dermatitidis</name>
    <dbReference type="NCBI Taxonomy" id="653446"/>
    <lineage>
        <taxon>Eukaryota</taxon>
        <taxon>Fungi</taxon>
        <taxon>Dikarya</taxon>
        <taxon>Ascomycota</taxon>
        <taxon>Pezizomycotina</taxon>
        <taxon>Eurotiomycetes</taxon>
        <taxon>Eurotiomycetidae</taxon>
        <taxon>Onygenales</taxon>
        <taxon>Ajellomycetaceae</taxon>
        <taxon>Blastomyces</taxon>
    </lineage>
</organism>
<gene>
    <name evidence="1" type="ORF">BDDG_11784</name>
</gene>
<dbReference type="AlphaFoldDB" id="A0A0J9ELC0"/>